<reference evidence="2 3" key="1">
    <citation type="journal article" date="2014" name="Nature">
        <title>Sequential evolution of bacterial morphology by co-option of a developmental regulator.</title>
        <authorList>
            <person name="Jiang C."/>
            <person name="Brown P.J."/>
            <person name="Ducret A."/>
            <person name="Brun Y.V."/>
        </authorList>
    </citation>
    <scope>NUCLEOTIDE SEQUENCE [LARGE SCALE GENOMIC DNA]</scope>
    <source>
        <strain evidence="2 3">DSM 16100</strain>
    </source>
</reference>
<proteinExistence type="predicted"/>
<organism evidence="2 3">
    <name type="scientific">Asticcacaulis benevestitus DSM 16100 = ATCC BAA-896</name>
    <dbReference type="NCBI Taxonomy" id="1121022"/>
    <lineage>
        <taxon>Bacteria</taxon>
        <taxon>Pseudomonadati</taxon>
        <taxon>Pseudomonadota</taxon>
        <taxon>Alphaproteobacteria</taxon>
        <taxon>Caulobacterales</taxon>
        <taxon>Caulobacteraceae</taxon>
        <taxon>Asticcacaulis</taxon>
    </lineage>
</organism>
<feature type="signal peptide" evidence="1">
    <location>
        <begin position="1"/>
        <end position="20"/>
    </location>
</feature>
<keyword evidence="1" id="KW-0732">Signal</keyword>
<sequence>MNRRIFISSVAALLASPAIAADNAAAVGVIQAEVEQIVATFMTSAGDLVKGFTTPKVVVSFTPELSWIKPDGSEVHTVAWVQCPPDFQSFIASLLGDTPIMAPDVFFGDVFNTFLVPHEMSHFVDAKRDNLRNGGRFYDGEVHANRVAVAFWLSQTGGKARMERLMSAVEVVESHLPSPVPEGQDRIAYFQENYTKLGSDPAAYGWYQFRMFLDAWALRDEKDFKTLLEQGA</sequence>
<dbReference type="EMBL" id="AWGB01000023">
    <property type="protein sequence ID" value="ESQ90477.1"/>
    <property type="molecule type" value="Genomic_DNA"/>
</dbReference>
<accession>V4P972</accession>
<comment type="caution">
    <text evidence="2">The sequence shown here is derived from an EMBL/GenBank/DDBJ whole genome shotgun (WGS) entry which is preliminary data.</text>
</comment>
<evidence type="ECO:0000313" key="3">
    <source>
        <dbReference type="Proteomes" id="UP000017837"/>
    </source>
</evidence>
<dbReference type="STRING" id="1121022.GCA_000376105_03086"/>
<name>V4P972_9CAUL</name>
<dbReference type="Proteomes" id="UP000017837">
    <property type="component" value="Unassembled WGS sequence"/>
</dbReference>
<evidence type="ECO:0000256" key="1">
    <source>
        <dbReference type="SAM" id="SignalP"/>
    </source>
</evidence>
<evidence type="ECO:0008006" key="4">
    <source>
        <dbReference type="Google" id="ProtNLM"/>
    </source>
</evidence>
<feature type="chain" id="PRO_5004723458" description="Metalloprotease" evidence="1">
    <location>
        <begin position="21"/>
        <end position="232"/>
    </location>
</feature>
<evidence type="ECO:0000313" key="2">
    <source>
        <dbReference type="EMBL" id="ESQ90477.1"/>
    </source>
</evidence>
<dbReference type="PATRIC" id="fig|1121022.4.peg.2474"/>
<dbReference type="RefSeq" id="WP_018082755.1">
    <property type="nucleotide sequence ID" value="NZ_AQWM01000018.1"/>
</dbReference>
<gene>
    <name evidence="2" type="ORF">ABENE_12200</name>
</gene>
<dbReference type="eggNOG" id="ENOG5033303">
    <property type="taxonomic scope" value="Bacteria"/>
</dbReference>
<dbReference type="OrthoDB" id="7559117at2"/>
<dbReference type="AlphaFoldDB" id="V4P972"/>
<keyword evidence="3" id="KW-1185">Reference proteome</keyword>
<protein>
    <recommendedName>
        <fullName evidence="4">Metalloprotease</fullName>
    </recommendedName>
</protein>